<proteinExistence type="predicted"/>
<feature type="transmembrane region" description="Helical" evidence="1">
    <location>
        <begin position="316"/>
        <end position="339"/>
    </location>
</feature>
<name>E9SAZ1_RUMAL</name>
<keyword evidence="1" id="KW-0812">Transmembrane</keyword>
<dbReference type="InterPro" id="IPR000160">
    <property type="entry name" value="GGDEF_dom"/>
</dbReference>
<keyword evidence="1" id="KW-1133">Transmembrane helix</keyword>
<evidence type="ECO:0000259" key="2">
    <source>
        <dbReference type="PROSITE" id="PS50887"/>
    </source>
</evidence>
<organism evidence="3 4">
    <name type="scientific">Ruminococcus albus 8</name>
    <dbReference type="NCBI Taxonomy" id="246199"/>
    <lineage>
        <taxon>Bacteria</taxon>
        <taxon>Bacillati</taxon>
        <taxon>Bacillota</taxon>
        <taxon>Clostridia</taxon>
        <taxon>Eubacteriales</taxon>
        <taxon>Oscillospiraceae</taxon>
        <taxon>Ruminococcus</taxon>
    </lineage>
</organism>
<dbReference type="InterPro" id="IPR043128">
    <property type="entry name" value="Rev_trsase/Diguanyl_cyclase"/>
</dbReference>
<sequence>MAKAKKKEKKKGGISLNLVLIFQLIIMLGLVLTITNIISSRTRANSDAHLNMTTEERAQVILNYVEVSERQLKDFSRAAQVTELLEDPENEEKLQAAQKLARDFHLDIPYIEGLYISKWDTTVLVHSTMMGAIGKPTRSGDELILLQEAIKNSGKQVYNGGIMRSPASDKQVISMYKAVYDSLGKPIGLVGIGIETDGLITTLDRISGANKNAADKEVKAKQAQSALTNAFYYMIKADSGNILFNGQDKGKIDVPIEVDELKKLCEKYGATNTDATGKIEYTDGGKDYVASYVYIAKYDWLFTVNVAKSDIYSLTYAMRVFLGAFGAIIIVLTTVFFFINKRQERINQKLVSTIAKNAQTRQSLNTAMFKDVLTNANNRVSFSMDMEKSDVSADKPCYFMMFNILGFSEINTRYGNDAGDRLLVRTVETLNDIFPDRAVYRTGSDEFVVMIPTENGQPAPEQVLNDVNTAFRQLMVPEKIDNMGAIYPKFKIAVIKRSSAADTSVVSALKDMTNRTGEATYGMIDYREM</sequence>
<evidence type="ECO:0000256" key="1">
    <source>
        <dbReference type="SAM" id="Phobius"/>
    </source>
</evidence>
<dbReference type="PROSITE" id="PS50887">
    <property type="entry name" value="GGDEF"/>
    <property type="match status" value="1"/>
</dbReference>
<dbReference type="PANTHER" id="PTHR44757:SF2">
    <property type="entry name" value="BIOFILM ARCHITECTURE MAINTENANCE PROTEIN MBAA"/>
    <property type="match status" value="1"/>
</dbReference>
<dbReference type="STRING" id="246199.CUS_8104"/>
<dbReference type="CDD" id="cd18773">
    <property type="entry name" value="PDC1_HK_sensor"/>
    <property type="match status" value="1"/>
</dbReference>
<evidence type="ECO:0000313" key="3">
    <source>
        <dbReference type="EMBL" id="EGC03508.1"/>
    </source>
</evidence>
<dbReference type="RefSeq" id="WP_002848185.1">
    <property type="nucleotide sequence ID" value="NZ_ADKM02000062.1"/>
</dbReference>
<dbReference type="OrthoDB" id="5449717at2"/>
<keyword evidence="4" id="KW-1185">Reference proteome</keyword>
<dbReference type="Proteomes" id="UP000004259">
    <property type="component" value="Unassembled WGS sequence"/>
</dbReference>
<dbReference type="SUPFAM" id="SSF55073">
    <property type="entry name" value="Nucleotide cyclase"/>
    <property type="match status" value="1"/>
</dbReference>
<dbReference type="PANTHER" id="PTHR44757">
    <property type="entry name" value="DIGUANYLATE CYCLASE DGCP"/>
    <property type="match status" value="1"/>
</dbReference>
<reference evidence="3 4" key="1">
    <citation type="submission" date="2011-02" db="EMBL/GenBank/DDBJ databases">
        <authorList>
            <person name="Nelson K.E."/>
            <person name="Sutton G."/>
            <person name="Torralba M."/>
            <person name="Durkin S."/>
            <person name="Harkins D."/>
            <person name="Montgomery R."/>
            <person name="Ziemer C."/>
            <person name="Klaassens E."/>
            <person name="Ocuiv P."/>
            <person name="Morrison M."/>
        </authorList>
    </citation>
    <scope>NUCLEOTIDE SEQUENCE [LARGE SCALE GENOMIC DNA]</scope>
    <source>
        <strain evidence="3 4">8</strain>
    </source>
</reference>
<protein>
    <submittedName>
        <fullName evidence="3">Diguanylate cyclase (GGDEF) domain protein</fullName>
    </submittedName>
</protein>
<dbReference type="AlphaFoldDB" id="E9SAZ1"/>
<dbReference type="Pfam" id="PF00990">
    <property type="entry name" value="GGDEF"/>
    <property type="match status" value="1"/>
</dbReference>
<feature type="transmembrane region" description="Helical" evidence="1">
    <location>
        <begin position="12"/>
        <end position="34"/>
    </location>
</feature>
<dbReference type="EMBL" id="ADKM02000062">
    <property type="protein sequence ID" value="EGC03508.1"/>
    <property type="molecule type" value="Genomic_DNA"/>
</dbReference>
<dbReference type="SMART" id="SM00267">
    <property type="entry name" value="GGDEF"/>
    <property type="match status" value="1"/>
</dbReference>
<feature type="domain" description="GGDEF" evidence="2">
    <location>
        <begin position="395"/>
        <end position="529"/>
    </location>
</feature>
<dbReference type="InterPro" id="IPR052155">
    <property type="entry name" value="Biofilm_reg_signaling"/>
</dbReference>
<gene>
    <name evidence="3" type="ORF">CUS_8104</name>
</gene>
<dbReference type="InterPro" id="IPR029787">
    <property type="entry name" value="Nucleotide_cyclase"/>
</dbReference>
<comment type="caution">
    <text evidence="3">The sequence shown here is derived from an EMBL/GenBank/DDBJ whole genome shotgun (WGS) entry which is preliminary data.</text>
</comment>
<dbReference type="Gene3D" id="3.30.70.270">
    <property type="match status" value="1"/>
</dbReference>
<dbReference type="eggNOG" id="COG2199">
    <property type="taxonomic scope" value="Bacteria"/>
</dbReference>
<evidence type="ECO:0000313" key="4">
    <source>
        <dbReference type="Proteomes" id="UP000004259"/>
    </source>
</evidence>
<accession>E9SAZ1</accession>
<keyword evidence="1" id="KW-0472">Membrane</keyword>